<organism evidence="1 2">
    <name type="scientific">Choristoneura fumiferana</name>
    <name type="common">Spruce budworm moth</name>
    <name type="synonym">Archips fumiferana</name>
    <dbReference type="NCBI Taxonomy" id="7141"/>
    <lineage>
        <taxon>Eukaryota</taxon>
        <taxon>Metazoa</taxon>
        <taxon>Ecdysozoa</taxon>
        <taxon>Arthropoda</taxon>
        <taxon>Hexapoda</taxon>
        <taxon>Insecta</taxon>
        <taxon>Pterygota</taxon>
        <taxon>Neoptera</taxon>
        <taxon>Endopterygota</taxon>
        <taxon>Lepidoptera</taxon>
        <taxon>Glossata</taxon>
        <taxon>Ditrysia</taxon>
        <taxon>Tortricoidea</taxon>
        <taxon>Tortricidae</taxon>
        <taxon>Tortricinae</taxon>
        <taxon>Choristoneura</taxon>
    </lineage>
</organism>
<evidence type="ECO:0000313" key="1">
    <source>
        <dbReference type="EMBL" id="KAI8424093.1"/>
    </source>
</evidence>
<gene>
    <name evidence="1" type="ORF">MSG28_002701</name>
</gene>
<proteinExistence type="predicted"/>
<dbReference type="Proteomes" id="UP001064048">
    <property type="component" value="Chromosome 4"/>
</dbReference>
<sequence length="1605" mass="181506">MAPSIPIDDSAMSTLKNTAFCHTKPDFSVRIVVCDHYLTKPIPGIDVIYSEFRGTDIKHIAASLDKALNIALKQATSANQHVYKISLVKGLPFYGFHDKDHLYLKVFLYNPGLIKQAVELCSNGAILGQTFQPHESHLNFTLQFFIDFNLFGMSNIDLQTVKFRKTGFSQNSDDPIDNPNECNLKPESVCYYEADCVASHIINRQRVGRGDGIENPGLEEVWNQEMERRKQLNMSIASKSLSQGRIKSQETDTHYKFEQMYLLKMTDLINKPADPKVLEKVYYPAETMEGTQCFNAVDVSMHLPDVSNNISMNQTLRKPLNESLSEDLDATIVDESVALNMDSEDLELVGMLHDMEDSEKPENDSIMASLGAEQYTEVDVDDIEYSQVFNDETIPLEPFKSQSDADENTPSWHDSFWEGANIPQLDGTFDDDHVKKVRKRKMRPFKLGLSRPKSKKNVISVSNKQSESKSDASDIDEIDVSRETIDSISNMYLQSVVKREPQSDLGSSKDTTVGNSQTDVFELNYENITNLVDKISNKHDIKENMKIGVAEKYDIKQQYEPVAGTSTIVKSPYKSQHNDDSFSSSPDENDFGIQSFYNKSRFFDMSMSLEDNKNETSYIEDTETANEDTKSQVTSYQVKNINLSLNASKKSSGDFSSIGMGMVVTPKIRPPTKSYVISSLGHYKIPQVRNQEPFYSNHKDSGDKIEIGQMLLKLQSKSAKDQKPFEKVLDVASIDEWRQLLFLQSNEMNDDTTKPEALKTLLAGNKQYVLEPMYKPPTKSEVIKYIRDKENENIDDTTEVKEITKNFDELETSQALGLNEDEINSSLSLESNDKEKSALNNTLQVTMHPDGSFLCFGGSENHRDSMSSDTPSVEVDFLTVMILEVHTSIRGELNPDPLIDPLQAVFIKIYNDCPSSHFLERNLTEVIVVDSQHNSLDRCIFNKNVTYVDTESDLIERAIQLVKTHDPDIITGYEIEMGSWGYLLERSQLLGVEVVKEISRITEKNRQKRWRSEENDFEGRVIGRVMFNVWRLFRHELALSCYSFENCMYEILKERVPKYSPAQLAAWWADESRILRWITVEHYLTRLSGTLRMMEKLDMINRTSELARLFGLQWWEVLSRGSQFRVESLMLRAARPLNLIALSPTVRQRAAMRAPEMLPLIFEPESRFYSDPVIVLDFQSLYPSMMIAYNYCFSTCIGRVQNINGESAYEFGAWRLRIPDAKLDTLIKNGLVHWSPVGVGFVKSSVRRGVLPALLRRILAARQAVKKSMKQQTDEAVKKAMHSRQLGLKLIANVTYGYTAANFSGRMPCVEVGDSVVAKGRETLERAIKLVRDHDEWNAKVVYGDTDSMFVQVPGGTREEAFRLGQLIADAVTADNPSPVALKLEKVGLFHRSSMQLIATLSYQVYQPCILQTKKRYVGFMYENADQERPVYEAKGIETVRRDGCPAGVKLLQQSLCELFTSGDVSRVKQLVAATLSRLATGRLPAPQLMFTREYHGPAGYRPGAAAPPNEIAKRLVSRDRRAAPRAGERVSWMVCAGAPGTPLVKLARSPQELSRDPGLVPHVAYYAARVLLPPLQRCLSLLGVDVCKWSVVCDVICLICLQDV</sequence>
<comment type="caution">
    <text evidence="1">The sequence shown here is derived from an EMBL/GenBank/DDBJ whole genome shotgun (WGS) entry which is preliminary data.</text>
</comment>
<name>A0ACC0JJ41_CHOFU</name>
<protein>
    <submittedName>
        <fullName evidence="1">Uncharacterized protein</fullName>
    </submittedName>
</protein>
<reference evidence="1 2" key="1">
    <citation type="journal article" date="2022" name="Genome Biol. Evol.">
        <title>The Spruce Budworm Genome: Reconstructing the Evolutionary History of Antifreeze Proteins.</title>
        <authorList>
            <person name="Beliveau C."/>
            <person name="Gagne P."/>
            <person name="Picq S."/>
            <person name="Vernygora O."/>
            <person name="Keeling C.I."/>
            <person name="Pinkney K."/>
            <person name="Doucet D."/>
            <person name="Wen F."/>
            <person name="Johnston J.S."/>
            <person name="Maaroufi H."/>
            <person name="Boyle B."/>
            <person name="Laroche J."/>
            <person name="Dewar K."/>
            <person name="Juretic N."/>
            <person name="Blackburn G."/>
            <person name="Nisole A."/>
            <person name="Brunet B."/>
            <person name="Brandao M."/>
            <person name="Lumley L."/>
            <person name="Duan J."/>
            <person name="Quan G."/>
            <person name="Lucarotti C.J."/>
            <person name="Roe A.D."/>
            <person name="Sperling F.A.H."/>
            <person name="Levesque R.C."/>
            <person name="Cusson M."/>
        </authorList>
    </citation>
    <scope>NUCLEOTIDE SEQUENCE [LARGE SCALE GENOMIC DNA]</scope>
    <source>
        <strain evidence="1">Glfc:IPQL:Cfum</strain>
    </source>
</reference>
<keyword evidence="2" id="KW-1185">Reference proteome</keyword>
<dbReference type="EMBL" id="CM046104">
    <property type="protein sequence ID" value="KAI8424093.1"/>
    <property type="molecule type" value="Genomic_DNA"/>
</dbReference>
<accession>A0ACC0JJ41</accession>
<evidence type="ECO:0000313" key="2">
    <source>
        <dbReference type="Proteomes" id="UP001064048"/>
    </source>
</evidence>